<evidence type="ECO:0000259" key="5">
    <source>
        <dbReference type="PROSITE" id="PS51296"/>
    </source>
</evidence>
<dbReference type="Pfam" id="PF00355">
    <property type="entry name" value="Rieske"/>
    <property type="match status" value="1"/>
</dbReference>
<dbReference type="PATRIC" id="fig|1127483.3.peg.5781"/>
<dbReference type="GO" id="GO:0046872">
    <property type="term" value="F:metal ion binding"/>
    <property type="evidence" value="ECO:0007669"/>
    <property type="project" value="UniProtKB-KW"/>
</dbReference>
<keyword evidence="4" id="KW-0411">Iron-sulfur</keyword>
<dbReference type="RefSeq" id="WP_006161412.1">
    <property type="nucleotide sequence ID" value="NZ_AHJE01000081.1"/>
</dbReference>
<evidence type="ECO:0000256" key="1">
    <source>
        <dbReference type="ARBA" id="ARBA00022714"/>
    </source>
</evidence>
<dbReference type="InterPro" id="IPR036922">
    <property type="entry name" value="Rieske_2Fe-2S_sf"/>
</dbReference>
<evidence type="ECO:0000256" key="4">
    <source>
        <dbReference type="ARBA" id="ARBA00023014"/>
    </source>
</evidence>
<dbReference type="Gene3D" id="2.102.10.10">
    <property type="entry name" value="Rieske [2Fe-2S] iron-sulphur domain"/>
    <property type="match status" value="1"/>
</dbReference>
<dbReference type="AlphaFoldDB" id="H1SC62"/>
<dbReference type="OrthoDB" id="9769355at2"/>
<keyword evidence="2" id="KW-0479">Metal-binding</keyword>
<dbReference type="SUPFAM" id="SSF50022">
    <property type="entry name" value="ISP domain"/>
    <property type="match status" value="1"/>
</dbReference>
<sequence length="98" mass="10152">MTKHVVQVGDLSDNSRRFLRIGTREIALFCVAGKVFALDDSCPHAGASLSGGLIEGGKVRCRAHGLAFDLATGCMGGAGLSVKTYPVSVSGETVTIEI</sequence>
<dbReference type="InterPro" id="IPR017941">
    <property type="entry name" value="Rieske_2Fe-2S"/>
</dbReference>
<feature type="domain" description="Rieske" evidence="5">
    <location>
        <begin position="3"/>
        <end position="96"/>
    </location>
</feature>
<gene>
    <name evidence="6" type="ORF">OR16_28969</name>
</gene>
<dbReference type="PANTHER" id="PTHR21496:SF23">
    <property type="entry name" value="3-PHENYLPROPIONATE_CINNAMIC ACID DIOXYGENASE FERREDOXIN SUBUNIT"/>
    <property type="match status" value="1"/>
</dbReference>
<reference evidence="6 7" key="1">
    <citation type="journal article" date="2012" name="J. Bacteriol.">
        <title>De Novo Genome Project of Cupriavidus basilensis OR16.</title>
        <authorList>
            <person name="Cserhati M."/>
            <person name="Kriszt B."/>
            <person name="Szoboszlay S."/>
            <person name="Toth A."/>
            <person name="Szabo I."/>
            <person name="Tancsics A."/>
            <person name="Nagy I."/>
            <person name="Horvath B."/>
            <person name="Nagy I."/>
            <person name="Kukolya J."/>
        </authorList>
    </citation>
    <scope>NUCLEOTIDE SEQUENCE [LARGE SCALE GENOMIC DNA]</scope>
    <source>
        <strain evidence="6 7">OR16</strain>
    </source>
</reference>
<dbReference type="Proteomes" id="UP000005808">
    <property type="component" value="Unassembled WGS sequence"/>
</dbReference>
<keyword evidence="1" id="KW-0001">2Fe-2S</keyword>
<name>H1SC62_9BURK</name>
<dbReference type="PANTHER" id="PTHR21496">
    <property type="entry name" value="FERREDOXIN-RELATED"/>
    <property type="match status" value="1"/>
</dbReference>
<protein>
    <submittedName>
        <fullName evidence="6">Rieske (2Fe-2S) domain-containing protein</fullName>
    </submittedName>
</protein>
<evidence type="ECO:0000256" key="3">
    <source>
        <dbReference type="ARBA" id="ARBA00023004"/>
    </source>
</evidence>
<evidence type="ECO:0000313" key="7">
    <source>
        <dbReference type="Proteomes" id="UP000005808"/>
    </source>
</evidence>
<dbReference type="EMBL" id="AHJE01000081">
    <property type="protein sequence ID" value="EHP39840.1"/>
    <property type="molecule type" value="Genomic_DNA"/>
</dbReference>
<evidence type="ECO:0000256" key="2">
    <source>
        <dbReference type="ARBA" id="ARBA00022723"/>
    </source>
</evidence>
<keyword evidence="3" id="KW-0408">Iron</keyword>
<comment type="caution">
    <text evidence="6">The sequence shown here is derived from an EMBL/GenBank/DDBJ whole genome shotgun (WGS) entry which is preliminary data.</text>
</comment>
<accession>H1SC62</accession>
<organism evidence="6 7">
    <name type="scientific">Cupriavidus basilensis OR16</name>
    <dbReference type="NCBI Taxonomy" id="1127483"/>
    <lineage>
        <taxon>Bacteria</taxon>
        <taxon>Pseudomonadati</taxon>
        <taxon>Pseudomonadota</taxon>
        <taxon>Betaproteobacteria</taxon>
        <taxon>Burkholderiales</taxon>
        <taxon>Burkholderiaceae</taxon>
        <taxon>Cupriavidus</taxon>
    </lineage>
</organism>
<dbReference type="PROSITE" id="PS51296">
    <property type="entry name" value="RIESKE"/>
    <property type="match status" value="1"/>
</dbReference>
<evidence type="ECO:0000313" key="6">
    <source>
        <dbReference type="EMBL" id="EHP39840.1"/>
    </source>
</evidence>
<proteinExistence type="predicted"/>
<dbReference type="GO" id="GO:0051537">
    <property type="term" value="F:2 iron, 2 sulfur cluster binding"/>
    <property type="evidence" value="ECO:0007669"/>
    <property type="project" value="UniProtKB-KW"/>
</dbReference>